<dbReference type="Proteomes" id="UP000486351">
    <property type="component" value="Unassembled WGS sequence"/>
</dbReference>
<comment type="caution">
    <text evidence="1">The sequence shown here is derived from an EMBL/GenBank/DDBJ whole genome shotgun (WGS) entry which is preliminary data.</text>
</comment>
<accession>A0A6G0RYJ0</accession>
<protein>
    <submittedName>
        <fullName evidence="1">Uncharacterized protein</fullName>
    </submittedName>
</protein>
<evidence type="ECO:0000313" key="2">
    <source>
        <dbReference type="Proteomes" id="UP000486351"/>
    </source>
</evidence>
<proteinExistence type="predicted"/>
<gene>
    <name evidence="1" type="ORF">PF008_g8824</name>
</gene>
<dbReference type="AlphaFoldDB" id="A0A6G0RYJ0"/>
<name>A0A6G0RYJ0_9STRA</name>
<organism evidence="1 2">
    <name type="scientific">Phytophthora fragariae</name>
    <dbReference type="NCBI Taxonomy" id="53985"/>
    <lineage>
        <taxon>Eukaryota</taxon>
        <taxon>Sar</taxon>
        <taxon>Stramenopiles</taxon>
        <taxon>Oomycota</taxon>
        <taxon>Peronosporomycetes</taxon>
        <taxon>Peronosporales</taxon>
        <taxon>Peronosporaceae</taxon>
        <taxon>Phytophthora</taxon>
    </lineage>
</organism>
<evidence type="ECO:0000313" key="1">
    <source>
        <dbReference type="EMBL" id="KAE9345288.1"/>
    </source>
</evidence>
<sequence>MKYRTWYDTRRVMVFTAMVLSLDMNLRDLFKVDDLKDQMEVPSLLWGASRRTSPRATASIRTISCATCSAMS</sequence>
<dbReference type="EMBL" id="QXFY01000406">
    <property type="protein sequence ID" value="KAE9345288.1"/>
    <property type="molecule type" value="Genomic_DNA"/>
</dbReference>
<reference evidence="1 2" key="1">
    <citation type="submission" date="2018-09" db="EMBL/GenBank/DDBJ databases">
        <title>Genomic investigation of the strawberry pathogen Phytophthora fragariae indicates pathogenicity is determined by transcriptional variation in three key races.</title>
        <authorList>
            <person name="Adams T.M."/>
            <person name="Armitage A.D."/>
            <person name="Sobczyk M.K."/>
            <person name="Bates H.J."/>
            <person name="Dunwell J.M."/>
            <person name="Nellist C.F."/>
            <person name="Harrison R.J."/>
        </authorList>
    </citation>
    <scope>NUCLEOTIDE SEQUENCE [LARGE SCALE GENOMIC DNA]</scope>
    <source>
        <strain evidence="1 2">NOV-77</strain>
    </source>
</reference>